<sequence>MYLNFTLIWNSFMMFVNVAHMVVSSLRLCYYLNPSYPTFLKADYVLLALHILCLMDILIRLNTGTTYFDNKMIN</sequence>
<protein>
    <submittedName>
        <fullName evidence="1">Uncharacterized protein</fullName>
    </submittedName>
</protein>
<accession>A0ACC0JB06</accession>
<evidence type="ECO:0000313" key="1">
    <source>
        <dbReference type="EMBL" id="KAI8421200.1"/>
    </source>
</evidence>
<proteinExistence type="predicted"/>
<gene>
    <name evidence="1" type="ORF">MSG28_008267</name>
</gene>
<keyword evidence="2" id="KW-1185">Reference proteome</keyword>
<dbReference type="Proteomes" id="UP001064048">
    <property type="component" value="Chromosome 13"/>
</dbReference>
<comment type="caution">
    <text evidence="1">The sequence shown here is derived from an EMBL/GenBank/DDBJ whole genome shotgun (WGS) entry which is preliminary data.</text>
</comment>
<name>A0ACC0JB06_CHOFU</name>
<evidence type="ECO:0000313" key="2">
    <source>
        <dbReference type="Proteomes" id="UP001064048"/>
    </source>
</evidence>
<reference evidence="1 2" key="1">
    <citation type="journal article" date="2022" name="Genome Biol. Evol.">
        <title>The Spruce Budworm Genome: Reconstructing the Evolutionary History of Antifreeze Proteins.</title>
        <authorList>
            <person name="Beliveau C."/>
            <person name="Gagne P."/>
            <person name="Picq S."/>
            <person name="Vernygora O."/>
            <person name="Keeling C.I."/>
            <person name="Pinkney K."/>
            <person name="Doucet D."/>
            <person name="Wen F."/>
            <person name="Johnston J.S."/>
            <person name="Maaroufi H."/>
            <person name="Boyle B."/>
            <person name="Laroche J."/>
            <person name="Dewar K."/>
            <person name="Juretic N."/>
            <person name="Blackburn G."/>
            <person name="Nisole A."/>
            <person name="Brunet B."/>
            <person name="Brandao M."/>
            <person name="Lumley L."/>
            <person name="Duan J."/>
            <person name="Quan G."/>
            <person name="Lucarotti C.J."/>
            <person name="Roe A.D."/>
            <person name="Sperling F.A.H."/>
            <person name="Levesque R.C."/>
            <person name="Cusson M."/>
        </authorList>
    </citation>
    <scope>NUCLEOTIDE SEQUENCE [LARGE SCALE GENOMIC DNA]</scope>
    <source>
        <strain evidence="1">Glfc:IPQL:Cfum</strain>
    </source>
</reference>
<organism evidence="1 2">
    <name type="scientific">Choristoneura fumiferana</name>
    <name type="common">Spruce budworm moth</name>
    <name type="synonym">Archips fumiferana</name>
    <dbReference type="NCBI Taxonomy" id="7141"/>
    <lineage>
        <taxon>Eukaryota</taxon>
        <taxon>Metazoa</taxon>
        <taxon>Ecdysozoa</taxon>
        <taxon>Arthropoda</taxon>
        <taxon>Hexapoda</taxon>
        <taxon>Insecta</taxon>
        <taxon>Pterygota</taxon>
        <taxon>Neoptera</taxon>
        <taxon>Endopterygota</taxon>
        <taxon>Lepidoptera</taxon>
        <taxon>Glossata</taxon>
        <taxon>Ditrysia</taxon>
        <taxon>Tortricoidea</taxon>
        <taxon>Tortricidae</taxon>
        <taxon>Tortricinae</taxon>
        <taxon>Choristoneura</taxon>
    </lineage>
</organism>
<dbReference type="EMBL" id="CM046113">
    <property type="protein sequence ID" value="KAI8421200.1"/>
    <property type="molecule type" value="Genomic_DNA"/>
</dbReference>